<sequence>MAGKQWVLPWDGARPYGWEDRPLFLLHRKVPRMVRVYLTAWFYMDRVEIKRGMGFPGVSERPEFDVVGHLTDHGLYVHDCPSQGPDPERLCLRVVDLTFREQEGRLENHLAEWRALKNHPFWTEFLRDVRDMWTVAEVMLS</sequence>
<protein>
    <submittedName>
        <fullName evidence="1">Uncharacterized protein</fullName>
    </submittedName>
</protein>
<reference evidence="1" key="1">
    <citation type="journal article" date="2015" name="Nature">
        <title>Complex archaea that bridge the gap between prokaryotes and eukaryotes.</title>
        <authorList>
            <person name="Spang A."/>
            <person name="Saw J.H."/>
            <person name="Jorgensen S.L."/>
            <person name="Zaremba-Niedzwiedzka K."/>
            <person name="Martijn J."/>
            <person name="Lind A.E."/>
            <person name="van Eijk R."/>
            <person name="Schleper C."/>
            <person name="Guy L."/>
            <person name="Ettema T.J."/>
        </authorList>
    </citation>
    <scope>NUCLEOTIDE SEQUENCE</scope>
</reference>
<comment type="caution">
    <text evidence="1">The sequence shown here is derived from an EMBL/GenBank/DDBJ whole genome shotgun (WGS) entry which is preliminary data.</text>
</comment>
<name>A0A0F9HHA5_9ZZZZ</name>
<gene>
    <name evidence="1" type="ORF">LCGC14_1783370</name>
</gene>
<evidence type="ECO:0000313" key="1">
    <source>
        <dbReference type="EMBL" id="KKM02547.1"/>
    </source>
</evidence>
<dbReference type="AlphaFoldDB" id="A0A0F9HHA5"/>
<organism evidence="1">
    <name type="scientific">marine sediment metagenome</name>
    <dbReference type="NCBI Taxonomy" id="412755"/>
    <lineage>
        <taxon>unclassified sequences</taxon>
        <taxon>metagenomes</taxon>
        <taxon>ecological metagenomes</taxon>
    </lineage>
</organism>
<dbReference type="EMBL" id="LAZR01016900">
    <property type="protein sequence ID" value="KKM02547.1"/>
    <property type="molecule type" value="Genomic_DNA"/>
</dbReference>
<accession>A0A0F9HHA5</accession>
<proteinExistence type="predicted"/>